<dbReference type="Gene3D" id="1.20.1070.10">
    <property type="entry name" value="Rhodopsin 7-helix transmembrane proteins"/>
    <property type="match status" value="2"/>
</dbReference>
<evidence type="ECO:0000313" key="9">
    <source>
        <dbReference type="Proteomes" id="UP001159405"/>
    </source>
</evidence>
<accession>A0ABN8RIQ7</accession>
<dbReference type="InterPro" id="IPR000276">
    <property type="entry name" value="GPCR_Rhodpsn"/>
</dbReference>
<proteinExistence type="predicted"/>
<protein>
    <recommendedName>
        <fullName evidence="7">G-protein coupled receptors family 1 profile domain-containing protein</fullName>
    </recommendedName>
</protein>
<dbReference type="PANTHER" id="PTHR22750">
    <property type="entry name" value="G-PROTEIN COUPLED RECEPTOR"/>
    <property type="match status" value="1"/>
</dbReference>
<keyword evidence="4 6" id="KW-1133">Transmembrane helix</keyword>
<evidence type="ECO:0000256" key="2">
    <source>
        <dbReference type="ARBA" id="ARBA00022475"/>
    </source>
</evidence>
<gene>
    <name evidence="8" type="ORF">PLOB_00021149</name>
</gene>
<feature type="transmembrane region" description="Helical" evidence="6">
    <location>
        <begin position="177"/>
        <end position="198"/>
    </location>
</feature>
<sequence length="305" mass="34895">MFVFFVIKDFSSIVTATFLSIKLYLTLRRHMNQIQLTQVARNEQGESVQRKRTSAMASHYVYLVFTVCHLPNICVLIIIASTSEPRNDLQHLHSYTLILLFLNSTLNPLIYCWKVKQIRHTVIATLRNILSRHQLTKPLGGFRTPYQVQTGVKQFNLREMTAFSSYTNYTKFKRASVLLNAFLSYAATMLNIVTIHAIRKTPSLSKNLKALLLSQAFSDLGVGLLAQPMYVARLIMESKLNSGANSSYNAIYIAYLIPTNLFTLAMLFLIVILCAERFASVHFYLSYHELVTQTHCRRCRLNLVP</sequence>
<name>A0ABN8RIQ7_9CNID</name>
<dbReference type="Proteomes" id="UP001159405">
    <property type="component" value="Unassembled WGS sequence"/>
</dbReference>
<evidence type="ECO:0000256" key="3">
    <source>
        <dbReference type="ARBA" id="ARBA00022692"/>
    </source>
</evidence>
<keyword evidence="5 6" id="KW-0472">Membrane</keyword>
<organism evidence="8 9">
    <name type="scientific">Porites lobata</name>
    <dbReference type="NCBI Taxonomy" id="104759"/>
    <lineage>
        <taxon>Eukaryota</taxon>
        <taxon>Metazoa</taxon>
        <taxon>Cnidaria</taxon>
        <taxon>Anthozoa</taxon>
        <taxon>Hexacorallia</taxon>
        <taxon>Scleractinia</taxon>
        <taxon>Fungiina</taxon>
        <taxon>Poritidae</taxon>
        <taxon>Porites</taxon>
    </lineage>
</organism>
<dbReference type="PROSITE" id="PS50262">
    <property type="entry name" value="G_PROTEIN_RECEP_F1_2"/>
    <property type="match status" value="1"/>
</dbReference>
<keyword evidence="9" id="KW-1185">Reference proteome</keyword>
<evidence type="ECO:0000256" key="6">
    <source>
        <dbReference type="SAM" id="Phobius"/>
    </source>
</evidence>
<dbReference type="PRINTS" id="PR00237">
    <property type="entry name" value="GPCRRHODOPSN"/>
</dbReference>
<dbReference type="InterPro" id="IPR017452">
    <property type="entry name" value="GPCR_Rhodpsn_7TM"/>
</dbReference>
<feature type="transmembrane region" description="Helical" evidence="6">
    <location>
        <begin position="60"/>
        <end position="80"/>
    </location>
</feature>
<evidence type="ECO:0000256" key="1">
    <source>
        <dbReference type="ARBA" id="ARBA00004651"/>
    </source>
</evidence>
<evidence type="ECO:0000313" key="8">
    <source>
        <dbReference type="EMBL" id="CAH3178887.1"/>
    </source>
</evidence>
<dbReference type="CDD" id="cd00637">
    <property type="entry name" value="7tm_classA_rhodopsin-like"/>
    <property type="match status" value="1"/>
</dbReference>
<comment type="subcellular location">
    <subcellularLocation>
        <location evidence="1">Cell membrane</location>
        <topology evidence="1">Multi-pass membrane protein</topology>
    </subcellularLocation>
</comment>
<dbReference type="EMBL" id="CALNXK010000246">
    <property type="protein sequence ID" value="CAH3178887.1"/>
    <property type="molecule type" value="Genomic_DNA"/>
</dbReference>
<comment type="caution">
    <text evidence="8">The sequence shown here is derived from an EMBL/GenBank/DDBJ whole genome shotgun (WGS) entry which is preliminary data.</text>
</comment>
<dbReference type="Pfam" id="PF00001">
    <property type="entry name" value="7tm_1"/>
    <property type="match status" value="1"/>
</dbReference>
<dbReference type="SUPFAM" id="SSF81321">
    <property type="entry name" value="Family A G protein-coupled receptor-like"/>
    <property type="match status" value="2"/>
</dbReference>
<reference evidence="8 9" key="1">
    <citation type="submission" date="2022-05" db="EMBL/GenBank/DDBJ databases">
        <authorList>
            <consortium name="Genoscope - CEA"/>
            <person name="William W."/>
        </authorList>
    </citation>
    <scope>NUCLEOTIDE SEQUENCE [LARGE SCALE GENOMIC DNA]</scope>
</reference>
<keyword evidence="2" id="KW-1003">Cell membrane</keyword>
<evidence type="ECO:0000259" key="7">
    <source>
        <dbReference type="PROSITE" id="PS50262"/>
    </source>
</evidence>
<evidence type="ECO:0000256" key="4">
    <source>
        <dbReference type="ARBA" id="ARBA00022989"/>
    </source>
</evidence>
<feature type="transmembrane region" description="Helical" evidence="6">
    <location>
        <begin position="6"/>
        <end position="25"/>
    </location>
</feature>
<feature type="transmembrane region" description="Helical" evidence="6">
    <location>
        <begin position="92"/>
        <end position="113"/>
    </location>
</feature>
<feature type="domain" description="G-protein coupled receptors family 1 profile" evidence="7">
    <location>
        <begin position="1"/>
        <end position="111"/>
    </location>
</feature>
<keyword evidence="3 6" id="KW-0812">Transmembrane</keyword>
<evidence type="ECO:0000256" key="5">
    <source>
        <dbReference type="ARBA" id="ARBA00023136"/>
    </source>
</evidence>
<feature type="transmembrane region" description="Helical" evidence="6">
    <location>
        <begin position="252"/>
        <end position="273"/>
    </location>
</feature>